<dbReference type="EMBL" id="JBJKTR010000001">
    <property type="protein sequence ID" value="KAL3382555.1"/>
    <property type="molecule type" value="Genomic_DNA"/>
</dbReference>
<dbReference type="PANTHER" id="PTHR47991">
    <property type="entry name" value="OXOGLUTARATE/IRON-DEPENDENT DIOXYGENASE"/>
    <property type="match status" value="1"/>
</dbReference>
<dbReference type="InterPro" id="IPR050295">
    <property type="entry name" value="Plant_2OG-oxidoreductases"/>
</dbReference>
<dbReference type="GO" id="GO:0031418">
    <property type="term" value="F:L-ascorbic acid binding"/>
    <property type="evidence" value="ECO:0007669"/>
    <property type="project" value="UniProtKB-KW"/>
</dbReference>
<comment type="caution">
    <text evidence="6">The sequence shown here is derived from an EMBL/GenBank/DDBJ whole genome shotgun (WGS) entry which is preliminary data.</text>
</comment>
<proteinExistence type="predicted"/>
<dbReference type="InterPro" id="IPR026992">
    <property type="entry name" value="DIOX_N"/>
</dbReference>
<keyword evidence="3" id="KW-0560">Oxidoreductase</keyword>
<sequence>YSSTLIQKIRLLATYNIMRSVKLVSELPNLKAVPCNYYVDNHHKYSSPAIIDTNHDDSLIPIIDFSLLSSKDPHQHSKVIQQLGRACQQWGFFMVVNHGIEESLMKELIGVIKEFFLMGEEDKWTYKGEKMFDPIKYGTSFNCTSKDITTYWRDYLKLSLHPQLHCPDQPNNFRYLRMGSTRVFCTEQ</sequence>
<evidence type="ECO:0000313" key="6">
    <source>
        <dbReference type="EMBL" id="KAL3382555.1"/>
    </source>
</evidence>
<evidence type="ECO:0000256" key="3">
    <source>
        <dbReference type="ARBA" id="ARBA00023002"/>
    </source>
</evidence>
<evidence type="ECO:0000259" key="5">
    <source>
        <dbReference type="Pfam" id="PF14226"/>
    </source>
</evidence>
<dbReference type="Gene3D" id="2.60.120.330">
    <property type="entry name" value="B-lactam Antibiotic, Isopenicillin N Synthase, Chain"/>
    <property type="match status" value="1"/>
</dbReference>
<feature type="domain" description="Non-haem dioxygenase N-terminal" evidence="5">
    <location>
        <begin position="60"/>
        <end position="167"/>
    </location>
</feature>
<evidence type="ECO:0000256" key="1">
    <source>
        <dbReference type="ARBA" id="ARBA00022723"/>
    </source>
</evidence>
<dbReference type="SUPFAM" id="SSF51197">
    <property type="entry name" value="Clavaminate synthase-like"/>
    <property type="match status" value="1"/>
</dbReference>
<dbReference type="Proteomes" id="UP001627284">
    <property type="component" value="Unassembled WGS sequence"/>
</dbReference>
<dbReference type="GO" id="GO:0016706">
    <property type="term" value="F:2-oxoglutarate-dependent dioxygenase activity"/>
    <property type="evidence" value="ECO:0007669"/>
    <property type="project" value="UniProtKB-ARBA"/>
</dbReference>
<evidence type="ECO:0000313" key="7">
    <source>
        <dbReference type="Proteomes" id="UP001627284"/>
    </source>
</evidence>
<reference evidence="6 7" key="1">
    <citation type="submission" date="2024-05" db="EMBL/GenBank/DDBJ databases">
        <title>De novo assembly of an allotetraploid wild potato.</title>
        <authorList>
            <person name="Hosaka A.J."/>
        </authorList>
    </citation>
    <scope>NUCLEOTIDE SEQUENCE [LARGE SCALE GENOMIC DNA]</scope>
    <source>
        <tissue evidence="6">Young leaves</tissue>
    </source>
</reference>
<dbReference type="GO" id="GO:0046872">
    <property type="term" value="F:metal ion binding"/>
    <property type="evidence" value="ECO:0007669"/>
    <property type="project" value="UniProtKB-KW"/>
</dbReference>
<keyword evidence="7" id="KW-1185">Reference proteome</keyword>
<accession>A0ABD2VPF6</accession>
<evidence type="ECO:0000256" key="4">
    <source>
        <dbReference type="ARBA" id="ARBA00023004"/>
    </source>
</evidence>
<evidence type="ECO:0000256" key="2">
    <source>
        <dbReference type="ARBA" id="ARBA00022896"/>
    </source>
</evidence>
<protein>
    <recommendedName>
        <fullName evidence="5">Non-haem dioxygenase N-terminal domain-containing protein</fullName>
    </recommendedName>
</protein>
<keyword evidence="4" id="KW-0408">Iron</keyword>
<dbReference type="Pfam" id="PF14226">
    <property type="entry name" value="DIOX_N"/>
    <property type="match status" value="1"/>
</dbReference>
<organism evidence="6 7">
    <name type="scientific">Solanum stoloniferum</name>
    <dbReference type="NCBI Taxonomy" id="62892"/>
    <lineage>
        <taxon>Eukaryota</taxon>
        <taxon>Viridiplantae</taxon>
        <taxon>Streptophyta</taxon>
        <taxon>Embryophyta</taxon>
        <taxon>Tracheophyta</taxon>
        <taxon>Spermatophyta</taxon>
        <taxon>Magnoliopsida</taxon>
        <taxon>eudicotyledons</taxon>
        <taxon>Gunneridae</taxon>
        <taxon>Pentapetalae</taxon>
        <taxon>asterids</taxon>
        <taxon>lamiids</taxon>
        <taxon>Solanales</taxon>
        <taxon>Solanaceae</taxon>
        <taxon>Solanoideae</taxon>
        <taxon>Solaneae</taxon>
        <taxon>Solanum</taxon>
    </lineage>
</organism>
<keyword evidence="2" id="KW-0847">Vitamin C</keyword>
<dbReference type="AlphaFoldDB" id="A0ABD2VPF6"/>
<gene>
    <name evidence="6" type="ORF">AABB24_002199</name>
</gene>
<feature type="non-terminal residue" evidence="6">
    <location>
        <position position="1"/>
    </location>
</feature>
<keyword evidence="1" id="KW-0479">Metal-binding</keyword>
<name>A0ABD2VPF6_9SOLN</name>
<dbReference type="InterPro" id="IPR027443">
    <property type="entry name" value="IPNS-like_sf"/>
</dbReference>